<name>A0A498MZU1_LABRO</name>
<evidence type="ECO:0000313" key="2">
    <source>
        <dbReference type="Proteomes" id="UP000290572"/>
    </source>
</evidence>
<dbReference type="Proteomes" id="UP000290572">
    <property type="component" value="Unassembled WGS sequence"/>
</dbReference>
<sequence length="138" mass="14938">MHLSGTDTIGSISVFKLDTFGARKLRKEKQSGQAIGGSSGIRFPLSGRRNMIHCGETDVGCDSGMLDSGGVWIPVETVGMRSEASRDGAKRDEWDKSLICCFRGLNFDSPYVISDTVLLESHVVRLELTKMADVVAGI</sequence>
<comment type="caution">
    <text evidence="1">The sequence shown here is derived from an EMBL/GenBank/DDBJ whole genome shotgun (WGS) entry which is preliminary data.</text>
</comment>
<proteinExistence type="predicted"/>
<dbReference type="EMBL" id="QBIY01011993">
    <property type="protein sequence ID" value="RXN27569.1"/>
    <property type="molecule type" value="Genomic_DNA"/>
</dbReference>
<gene>
    <name evidence="1" type="ORF">ROHU_019937</name>
</gene>
<reference evidence="1 2" key="1">
    <citation type="submission" date="2018-03" db="EMBL/GenBank/DDBJ databases">
        <title>Draft genome sequence of Rohu Carp (Labeo rohita).</title>
        <authorList>
            <person name="Das P."/>
            <person name="Kushwaha B."/>
            <person name="Joshi C.G."/>
            <person name="Kumar D."/>
            <person name="Nagpure N.S."/>
            <person name="Sahoo L."/>
            <person name="Das S.P."/>
            <person name="Bit A."/>
            <person name="Patnaik S."/>
            <person name="Meher P.K."/>
            <person name="Jayasankar P."/>
            <person name="Koringa P.G."/>
            <person name="Patel N.V."/>
            <person name="Hinsu A.T."/>
            <person name="Kumar R."/>
            <person name="Pandey M."/>
            <person name="Agarwal S."/>
            <person name="Srivastava S."/>
            <person name="Singh M."/>
            <person name="Iquebal M.A."/>
            <person name="Jaiswal S."/>
            <person name="Angadi U.B."/>
            <person name="Kumar N."/>
            <person name="Raza M."/>
            <person name="Shah T.M."/>
            <person name="Rai A."/>
            <person name="Jena J.K."/>
        </authorList>
    </citation>
    <scope>NUCLEOTIDE SEQUENCE [LARGE SCALE GENOMIC DNA]</scope>
    <source>
        <strain evidence="1">DASCIFA01</strain>
        <tissue evidence="1">Testis</tissue>
    </source>
</reference>
<keyword evidence="2" id="KW-1185">Reference proteome</keyword>
<protein>
    <submittedName>
        <fullName evidence="1">Uncharacterized protein</fullName>
    </submittedName>
</protein>
<evidence type="ECO:0000313" key="1">
    <source>
        <dbReference type="EMBL" id="RXN27569.1"/>
    </source>
</evidence>
<accession>A0A498MZU1</accession>
<organism evidence="1 2">
    <name type="scientific">Labeo rohita</name>
    <name type="common">Indian major carp</name>
    <name type="synonym">Cyprinus rohita</name>
    <dbReference type="NCBI Taxonomy" id="84645"/>
    <lineage>
        <taxon>Eukaryota</taxon>
        <taxon>Metazoa</taxon>
        <taxon>Chordata</taxon>
        <taxon>Craniata</taxon>
        <taxon>Vertebrata</taxon>
        <taxon>Euteleostomi</taxon>
        <taxon>Actinopterygii</taxon>
        <taxon>Neopterygii</taxon>
        <taxon>Teleostei</taxon>
        <taxon>Ostariophysi</taxon>
        <taxon>Cypriniformes</taxon>
        <taxon>Cyprinidae</taxon>
        <taxon>Labeoninae</taxon>
        <taxon>Labeonini</taxon>
        <taxon>Labeo</taxon>
    </lineage>
</organism>
<dbReference type="AlphaFoldDB" id="A0A498MZU1"/>